<dbReference type="EMBL" id="SLUO01000001">
    <property type="protein sequence ID" value="TCL60999.1"/>
    <property type="molecule type" value="Genomic_DNA"/>
</dbReference>
<comment type="caution">
    <text evidence="1">The sequence shown here is derived from an EMBL/GenBank/DDBJ whole genome shotgun (WGS) entry which is preliminary data.</text>
</comment>
<gene>
    <name evidence="1" type="ORF">EDD76_10196</name>
</gene>
<organism evidence="1 2">
    <name type="scientific">Kineothrix alysoides</name>
    <dbReference type="NCBI Taxonomy" id="1469948"/>
    <lineage>
        <taxon>Bacteria</taxon>
        <taxon>Bacillati</taxon>
        <taxon>Bacillota</taxon>
        <taxon>Clostridia</taxon>
        <taxon>Lachnospirales</taxon>
        <taxon>Lachnospiraceae</taxon>
        <taxon>Kineothrix</taxon>
    </lineage>
</organism>
<dbReference type="Proteomes" id="UP000295718">
    <property type="component" value="Unassembled WGS sequence"/>
</dbReference>
<evidence type="ECO:0000313" key="1">
    <source>
        <dbReference type="EMBL" id="TCL60999.1"/>
    </source>
</evidence>
<keyword evidence="2" id="KW-1185">Reference proteome</keyword>
<evidence type="ECO:0000313" key="2">
    <source>
        <dbReference type="Proteomes" id="UP000295718"/>
    </source>
</evidence>
<sequence>MKRIVGIFTFQTDEPVCTIWDINDSTEFLFMSDTGNIIYYTQYYGTYYFNGFDCYKFDSDWNKELFYGLHIYNVYDISEVDVQWWHEEHPDMTNEGIYYKRYILKSSLKYEENLEEKEFLKEFEEMCGFSFDYMKFEEY</sequence>
<dbReference type="STRING" id="1469948.GCA_000732725_02673"/>
<dbReference type="RefSeq" id="WP_031391351.1">
    <property type="nucleotide sequence ID" value="NZ_JPNB01000002.1"/>
</dbReference>
<reference evidence="1 2" key="1">
    <citation type="submission" date="2019-03" db="EMBL/GenBank/DDBJ databases">
        <title>Genomic Encyclopedia of Type Strains, Phase IV (KMG-IV): sequencing the most valuable type-strain genomes for metagenomic binning, comparative biology and taxonomic classification.</title>
        <authorList>
            <person name="Goeker M."/>
        </authorList>
    </citation>
    <scope>NUCLEOTIDE SEQUENCE [LARGE SCALE GENOMIC DNA]</scope>
    <source>
        <strain evidence="1 2">DSM 100556</strain>
    </source>
</reference>
<protein>
    <submittedName>
        <fullName evidence="1">Uncharacterized protein</fullName>
    </submittedName>
</protein>
<proteinExistence type="predicted"/>
<dbReference type="AlphaFoldDB" id="A0A4R1R6B1"/>
<name>A0A4R1R6B1_9FIRM</name>
<accession>A0A4R1R6B1</accession>